<dbReference type="PROSITE" id="PS51155">
    <property type="entry name" value="CHIT_BIND_RR_2"/>
    <property type="match status" value="1"/>
</dbReference>
<dbReference type="GO" id="GO:0008010">
    <property type="term" value="F:structural constituent of chitin-based larval cuticle"/>
    <property type="evidence" value="ECO:0007669"/>
    <property type="project" value="TreeGrafter"/>
</dbReference>
<dbReference type="PANTHER" id="PTHR10380:SF237">
    <property type="entry name" value="CUTICULAR PROTEIN 65AU, ISOFORM A-RELATED"/>
    <property type="match status" value="1"/>
</dbReference>
<protein>
    <submittedName>
        <fullName evidence="2">Cuticle protein AMP4</fullName>
    </submittedName>
</protein>
<dbReference type="AlphaFoldDB" id="A0A3R7PX84"/>
<sequence>MNNFPQIIFASAVAVALTAPQNPEYLAETLSDERQDNGDGNFRYSFQTSNDISASQVGTPGILGQSNVQGSFRFPLTTGGFAEVSYIADENGYQPTSDLLPTPPPLPAHVFELLRIADEQRAQGITFN</sequence>
<dbReference type="EMBL" id="QCYY01003722">
    <property type="protein sequence ID" value="ROT62344.1"/>
    <property type="molecule type" value="Genomic_DNA"/>
</dbReference>
<dbReference type="OrthoDB" id="6493579at2759"/>
<dbReference type="InterPro" id="IPR050468">
    <property type="entry name" value="Cuticle_Struct_Prot"/>
</dbReference>
<reference evidence="2 3" key="1">
    <citation type="submission" date="2018-04" db="EMBL/GenBank/DDBJ databases">
        <authorList>
            <person name="Zhang X."/>
            <person name="Yuan J."/>
            <person name="Li F."/>
            <person name="Xiang J."/>
        </authorList>
    </citation>
    <scope>NUCLEOTIDE SEQUENCE [LARGE SCALE GENOMIC DNA]</scope>
    <source>
        <tissue evidence="2">Muscle</tissue>
    </source>
</reference>
<evidence type="ECO:0000313" key="2">
    <source>
        <dbReference type="EMBL" id="ROT62344.1"/>
    </source>
</evidence>
<gene>
    <name evidence="2" type="ORF">C7M84_019812</name>
</gene>
<dbReference type="GO" id="GO:0062129">
    <property type="term" value="C:chitin-based extracellular matrix"/>
    <property type="evidence" value="ECO:0007669"/>
    <property type="project" value="TreeGrafter"/>
</dbReference>
<comment type="caution">
    <text evidence="2">The sequence shown here is derived from an EMBL/GenBank/DDBJ whole genome shotgun (WGS) entry which is preliminary data.</text>
</comment>
<name>A0A3R7PX84_PENVA</name>
<evidence type="ECO:0000313" key="3">
    <source>
        <dbReference type="Proteomes" id="UP000283509"/>
    </source>
</evidence>
<dbReference type="PRINTS" id="PR00947">
    <property type="entry name" value="CUTICLE"/>
</dbReference>
<keyword evidence="1" id="KW-0193">Cuticle</keyword>
<evidence type="ECO:0000256" key="1">
    <source>
        <dbReference type="PROSITE-ProRule" id="PRU00497"/>
    </source>
</evidence>
<dbReference type="PANTHER" id="PTHR10380">
    <property type="entry name" value="CUTICLE PROTEIN"/>
    <property type="match status" value="1"/>
</dbReference>
<proteinExistence type="predicted"/>
<accession>A0A3R7PX84</accession>
<keyword evidence="3" id="KW-1185">Reference proteome</keyword>
<dbReference type="InterPro" id="IPR000618">
    <property type="entry name" value="Insect_cuticle"/>
</dbReference>
<dbReference type="Pfam" id="PF00379">
    <property type="entry name" value="Chitin_bind_4"/>
    <property type="match status" value="1"/>
</dbReference>
<dbReference type="Proteomes" id="UP000283509">
    <property type="component" value="Unassembled WGS sequence"/>
</dbReference>
<organism evidence="2 3">
    <name type="scientific">Penaeus vannamei</name>
    <name type="common">Whiteleg shrimp</name>
    <name type="synonym">Litopenaeus vannamei</name>
    <dbReference type="NCBI Taxonomy" id="6689"/>
    <lineage>
        <taxon>Eukaryota</taxon>
        <taxon>Metazoa</taxon>
        <taxon>Ecdysozoa</taxon>
        <taxon>Arthropoda</taxon>
        <taxon>Crustacea</taxon>
        <taxon>Multicrustacea</taxon>
        <taxon>Malacostraca</taxon>
        <taxon>Eumalacostraca</taxon>
        <taxon>Eucarida</taxon>
        <taxon>Decapoda</taxon>
        <taxon>Dendrobranchiata</taxon>
        <taxon>Penaeoidea</taxon>
        <taxon>Penaeidae</taxon>
        <taxon>Penaeus</taxon>
    </lineage>
</organism>
<reference evidence="2 3" key="2">
    <citation type="submission" date="2019-01" db="EMBL/GenBank/DDBJ databases">
        <title>The decoding of complex shrimp genome reveals the adaptation for benthos swimmer, frequently molting mechanism and breeding impact on genome.</title>
        <authorList>
            <person name="Sun Y."/>
            <person name="Gao Y."/>
            <person name="Yu Y."/>
        </authorList>
    </citation>
    <scope>NUCLEOTIDE SEQUENCE [LARGE SCALE GENOMIC DNA]</scope>
    <source>
        <tissue evidence="2">Muscle</tissue>
    </source>
</reference>